<protein>
    <submittedName>
        <fullName evidence="1">Uncharacterized protein</fullName>
    </submittedName>
</protein>
<gene>
    <name evidence="1" type="ORF">NHE_0341</name>
</gene>
<dbReference type="Proteomes" id="UP000023755">
    <property type="component" value="Chromosome"/>
</dbReference>
<proteinExistence type="predicted"/>
<name>X5H3M0_9RICK</name>
<sequence>MAKLIIAVLAAVAFVILAVVLFCLYKQCTINKAKDFVLPSKLQSSIDEVLRLGLECPPEKLQAVKEQIIKEAKRFVSTFEVQYLLEELELHNQQFSTERLQSLPSETKESLKLYSDLNYIHEMAFPLKDDLKNGYPSREDYLRIKEILNFAKRYANSSNHSTSDHALNFTADPIKASTEGNIEKTNKYRNISNIFIRDGYDILLSKVLPPIRELRSLDASFGYAHTPETWKQTCKKLELICEEIFGATQEASDNFAAVLYLERQDLNKIEQATTQPVRIQATHSAAF</sequence>
<keyword evidence="2" id="KW-1185">Reference proteome</keyword>
<dbReference type="EMBL" id="CP007481">
    <property type="protein sequence ID" value="AHX11293.1"/>
    <property type="molecule type" value="Genomic_DNA"/>
</dbReference>
<evidence type="ECO:0000313" key="1">
    <source>
        <dbReference type="EMBL" id="AHX11293.1"/>
    </source>
</evidence>
<dbReference type="KEGG" id="nhm:NHE_0341"/>
<accession>X5H3M0</accession>
<organism evidence="1 2">
    <name type="scientific">Neorickettsia helminthoeca str. Oregon</name>
    <dbReference type="NCBI Taxonomy" id="1286528"/>
    <lineage>
        <taxon>Bacteria</taxon>
        <taxon>Pseudomonadati</taxon>
        <taxon>Pseudomonadota</taxon>
        <taxon>Alphaproteobacteria</taxon>
        <taxon>Rickettsiales</taxon>
        <taxon>Anaplasmataceae</taxon>
        <taxon>Neorickettsia</taxon>
    </lineage>
</organism>
<dbReference type="RefSeq" id="WP_038559230.1">
    <property type="nucleotide sequence ID" value="NZ_CP007481.1"/>
</dbReference>
<dbReference type="HOGENOM" id="CLU_969193_0_0_5"/>
<reference evidence="1 2" key="1">
    <citation type="submission" date="2014-03" db="EMBL/GenBank/DDBJ databases">
        <title>Sequencing and Comparison of Genomes and Transcriptome Profiles of Human Ehrlichiosis Agents.</title>
        <authorList>
            <person name="Lin M."/>
            <person name="Daugherty S.C."/>
            <person name="Nagaraj S."/>
            <person name="Cheng Z."/>
            <person name="Xiong Q."/>
            <person name="Lin F.-Y."/>
            <person name="Sengamalay N."/>
            <person name="Ott S."/>
            <person name="Godinez A."/>
            <person name="Tallon L.J."/>
            <person name="Sadzewicz L."/>
            <person name="Fraser C.M."/>
            <person name="Dunning Hotopp J.C."/>
            <person name="Rikihisa Y."/>
        </authorList>
    </citation>
    <scope>NUCLEOTIDE SEQUENCE [LARGE SCALE GENOMIC DNA]</scope>
    <source>
        <strain evidence="1 2">Oregon</strain>
    </source>
</reference>
<dbReference type="AlphaFoldDB" id="X5H3M0"/>
<evidence type="ECO:0000313" key="2">
    <source>
        <dbReference type="Proteomes" id="UP000023755"/>
    </source>
</evidence>